<accession>A0A8C4NDT6</accession>
<dbReference type="AlphaFoldDB" id="A0A8C4NDT6"/>
<dbReference type="PRINTS" id="PR00262">
    <property type="entry name" value="IL1HBGF"/>
</dbReference>
<dbReference type="InterPro" id="IPR008996">
    <property type="entry name" value="IL1/FGF"/>
</dbReference>
<evidence type="ECO:0000313" key="4">
    <source>
        <dbReference type="Ensembl" id="ENSEBUP00000005219.1"/>
    </source>
</evidence>
<dbReference type="SMART" id="SM00442">
    <property type="entry name" value="FGF"/>
    <property type="match status" value="1"/>
</dbReference>
<evidence type="ECO:0000256" key="1">
    <source>
        <dbReference type="ARBA" id="ARBA00007936"/>
    </source>
</evidence>
<dbReference type="PANTHER" id="PTHR11486">
    <property type="entry name" value="FIBROBLAST GROWTH FACTOR"/>
    <property type="match status" value="1"/>
</dbReference>
<dbReference type="Pfam" id="PF00167">
    <property type="entry name" value="FGF"/>
    <property type="match status" value="1"/>
</dbReference>
<reference evidence="4" key="2">
    <citation type="submission" date="2025-09" db="UniProtKB">
        <authorList>
            <consortium name="Ensembl"/>
        </authorList>
    </citation>
    <scope>IDENTIFICATION</scope>
</reference>
<evidence type="ECO:0000256" key="2">
    <source>
        <dbReference type="RuleBase" id="RU049442"/>
    </source>
</evidence>
<feature type="signal peptide" evidence="2">
    <location>
        <begin position="1"/>
        <end position="17"/>
    </location>
</feature>
<organism evidence="4 5">
    <name type="scientific">Eptatretus burgeri</name>
    <name type="common">Inshore hagfish</name>
    <dbReference type="NCBI Taxonomy" id="7764"/>
    <lineage>
        <taxon>Eukaryota</taxon>
        <taxon>Metazoa</taxon>
        <taxon>Chordata</taxon>
        <taxon>Craniata</taxon>
        <taxon>Vertebrata</taxon>
        <taxon>Cyclostomata</taxon>
        <taxon>Myxini</taxon>
        <taxon>Myxiniformes</taxon>
        <taxon>Myxinidae</taxon>
        <taxon>Eptatretinae</taxon>
        <taxon>Eptatretus</taxon>
    </lineage>
</organism>
<evidence type="ECO:0000256" key="3">
    <source>
        <dbReference type="SAM" id="MobiDB-lite"/>
    </source>
</evidence>
<name>A0A8C4NDT6_EPTBU</name>
<protein>
    <recommendedName>
        <fullName evidence="2">Fibroblast growth factor</fullName>
        <shortName evidence="2">FGF</shortName>
    </recommendedName>
</protein>
<dbReference type="GO" id="GO:0008083">
    <property type="term" value="F:growth factor activity"/>
    <property type="evidence" value="ECO:0007669"/>
    <property type="project" value="InterPro"/>
</dbReference>
<dbReference type="Proteomes" id="UP000694388">
    <property type="component" value="Unplaced"/>
</dbReference>
<dbReference type="Ensembl" id="ENSEBUT00000005657.1">
    <property type="protein sequence ID" value="ENSEBUP00000005219.1"/>
    <property type="gene ID" value="ENSEBUG00000003583.1"/>
</dbReference>
<dbReference type="SUPFAM" id="SSF50353">
    <property type="entry name" value="Cytokine"/>
    <property type="match status" value="1"/>
</dbReference>
<sequence length="187" mass="20938">MTAIAVLTVGALCVVAASPHPGGPQLTGGSIRNNSFVVEQKLDREVRSSYRHLEGDIRRRMLFSATRFFLRISRSGKVGGIKRKKRRFTLMEIKSVDVGIVAIKGLNTGFFLAMNSHGKIYGTKEFDDSCYFRERIQENGYNTYRALRVGETGQQLYLALGFDGKPRRGSRARANHPSTHFLPMLPT</sequence>
<comment type="similarity">
    <text evidence="1 2">Belongs to the heparin-binding growth factors family.</text>
</comment>
<dbReference type="GeneTree" id="ENSGT00940000161721"/>
<keyword evidence="2" id="KW-0732">Signal</keyword>
<dbReference type="Gene3D" id="2.80.10.50">
    <property type="match status" value="1"/>
</dbReference>
<dbReference type="OMA" id="QYYICMN"/>
<feature type="chain" id="PRO_5034706029" description="Fibroblast growth factor" evidence="2">
    <location>
        <begin position="18"/>
        <end position="187"/>
    </location>
</feature>
<feature type="region of interest" description="Disordered" evidence="3">
    <location>
        <begin position="166"/>
        <end position="187"/>
    </location>
</feature>
<dbReference type="InterPro" id="IPR002209">
    <property type="entry name" value="Fibroblast_GF_fam"/>
</dbReference>
<dbReference type="PRINTS" id="PR00263">
    <property type="entry name" value="HBGFFGF"/>
</dbReference>
<evidence type="ECO:0000313" key="5">
    <source>
        <dbReference type="Proteomes" id="UP000694388"/>
    </source>
</evidence>
<reference evidence="4" key="1">
    <citation type="submission" date="2025-08" db="UniProtKB">
        <authorList>
            <consortium name="Ensembl"/>
        </authorList>
    </citation>
    <scope>IDENTIFICATION</scope>
</reference>
<proteinExistence type="inferred from homology"/>
<keyword evidence="5" id="KW-1185">Reference proteome</keyword>